<reference evidence="1" key="1">
    <citation type="submission" date="2018-02" db="EMBL/GenBank/DDBJ databases">
        <title>Rhizophora mucronata_Transcriptome.</title>
        <authorList>
            <person name="Meera S.P."/>
            <person name="Sreeshan A."/>
            <person name="Augustine A."/>
        </authorList>
    </citation>
    <scope>NUCLEOTIDE SEQUENCE</scope>
    <source>
        <tissue evidence="1">Leaf</tissue>
    </source>
</reference>
<evidence type="ECO:0000313" key="1">
    <source>
        <dbReference type="EMBL" id="MBX42695.1"/>
    </source>
</evidence>
<dbReference type="EMBL" id="GGEC01062211">
    <property type="protein sequence ID" value="MBX42695.1"/>
    <property type="molecule type" value="Transcribed_RNA"/>
</dbReference>
<name>A0A2P2NJR4_RHIMU</name>
<accession>A0A2P2NJR4</accession>
<dbReference type="AlphaFoldDB" id="A0A2P2NJR4"/>
<protein>
    <submittedName>
        <fullName evidence="1">Uncharacterized protein</fullName>
    </submittedName>
</protein>
<organism evidence="1">
    <name type="scientific">Rhizophora mucronata</name>
    <name type="common">Asiatic mangrove</name>
    <dbReference type="NCBI Taxonomy" id="61149"/>
    <lineage>
        <taxon>Eukaryota</taxon>
        <taxon>Viridiplantae</taxon>
        <taxon>Streptophyta</taxon>
        <taxon>Embryophyta</taxon>
        <taxon>Tracheophyta</taxon>
        <taxon>Spermatophyta</taxon>
        <taxon>Magnoliopsida</taxon>
        <taxon>eudicotyledons</taxon>
        <taxon>Gunneridae</taxon>
        <taxon>Pentapetalae</taxon>
        <taxon>rosids</taxon>
        <taxon>fabids</taxon>
        <taxon>Malpighiales</taxon>
        <taxon>Rhizophoraceae</taxon>
        <taxon>Rhizophora</taxon>
    </lineage>
</organism>
<sequence>MIVPLMSLFSFSLEGIYPILVHKYAWIEHFRHQDMDIFEMLPDLVSLALFFGSFSKWKIYTEA</sequence>
<proteinExistence type="predicted"/>